<protein>
    <recommendedName>
        <fullName evidence="3">Reverse transcriptase domain-containing protein</fullName>
    </recommendedName>
</protein>
<sequence>MPFCLTFIDLKKGFDTVETEAVSEALGNQGVPTRYIGIFRELYSNFTTRISPFYDDITIDVRRGFDKATLCRRSCSPPPSRTSCEDKKGTTWECELTTCCYTIFASLMTLYL</sequence>
<evidence type="ECO:0008006" key="3">
    <source>
        <dbReference type="Google" id="ProtNLM"/>
    </source>
</evidence>
<comment type="caution">
    <text evidence="1">The sequence shown here is derived from an EMBL/GenBank/DDBJ whole genome shotgun (WGS) entry which is preliminary data.</text>
</comment>
<proteinExistence type="predicted"/>
<organism evidence="1 2">
    <name type="scientific">Ancylostoma ceylanicum</name>
    <dbReference type="NCBI Taxonomy" id="53326"/>
    <lineage>
        <taxon>Eukaryota</taxon>
        <taxon>Metazoa</taxon>
        <taxon>Ecdysozoa</taxon>
        <taxon>Nematoda</taxon>
        <taxon>Chromadorea</taxon>
        <taxon>Rhabditida</taxon>
        <taxon>Rhabditina</taxon>
        <taxon>Rhabditomorpha</taxon>
        <taxon>Strongyloidea</taxon>
        <taxon>Ancylostomatidae</taxon>
        <taxon>Ancylostomatinae</taxon>
        <taxon>Ancylostoma</taxon>
    </lineage>
</organism>
<name>A0A016RXK2_9BILA</name>
<reference evidence="2" key="1">
    <citation type="journal article" date="2015" name="Nat. Genet.">
        <title>The genome and transcriptome of the zoonotic hookworm Ancylostoma ceylanicum identify infection-specific gene families.</title>
        <authorList>
            <person name="Schwarz E.M."/>
            <person name="Hu Y."/>
            <person name="Antoshechkin I."/>
            <person name="Miller M.M."/>
            <person name="Sternberg P.W."/>
            <person name="Aroian R.V."/>
        </authorList>
    </citation>
    <scope>NUCLEOTIDE SEQUENCE</scope>
    <source>
        <strain evidence="2">HY135</strain>
    </source>
</reference>
<evidence type="ECO:0000313" key="1">
    <source>
        <dbReference type="EMBL" id="EYB83105.1"/>
    </source>
</evidence>
<dbReference type="AlphaFoldDB" id="A0A016RXK2"/>
<gene>
    <name evidence="1" type="primary">Acey_s0342.g3020</name>
    <name evidence="1" type="ORF">Y032_0342g3020</name>
</gene>
<keyword evidence="2" id="KW-1185">Reference proteome</keyword>
<evidence type="ECO:0000313" key="2">
    <source>
        <dbReference type="Proteomes" id="UP000024635"/>
    </source>
</evidence>
<dbReference type="Proteomes" id="UP000024635">
    <property type="component" value="Unassembled WGS sequence"/>
</dbReference>
<dbReference type="EMBL" id="JARK01001678">
    <property type="protein sequence ID" value="EYB83105.1"/>
    <property type="molecule type" value="Genomic_DNA"/>
</dbReference>
<accession>A0A016RXK2</accession>
<dbReference type="OrthoDB" id="410104at2759"/>